<protein>
    <submittedName>
        <fullName evidence="2">Uncharacterized protein</fullName>
    </submittedName>
</protein>
<organism evidence="2 3">
    <name type="scientific">Rangifer tarandus platyrhynchus</name>
    <name type="common">Svalbard reindeer</name>
    <dbReference type="NCBI Taxonomy" id="3082113"/>
    <lineage>
        <taxon>Eukaryota</taxon>
        <taxon>Metazoa</taxon>
        <taxon>Chordata</taxon>
        <taxon>Craniata</taxon>
        <taxon>Vertebrata</taxon>
        <taxon>Euteleostomi</taxon>
        <taxon>Mammalia</taxon>
        <taxon>Eutheria</taxon>
        <taxon>Laurasiatheria</taxon>
        <taxon>Artiodactyla</taxon>
        <taxon>Ruminantia</taxon>
        <taxon>Pecora</taxon>
        <taxon>Cervidae</taxon>
        <taxon>Odocoileinae</taxon>
        <taxon>Rangifer</taxon>
    </lineage>
</organism>
<accession>A0ABN8ZUU1</accession>
<feature type="compositionally biased region" description="Basic residues" evidence="1">
    <location>
        <begin position="100"/>
        <end position="117"/>
    </location>
</feature>
<sequence>MTPDPHAHSWPRPGGRTARLTSALSRRWGRAGSPGRLQVRAVACGSELGARAPGAGWSPPSRTAPPLGRGLWGGASGPARRGQKGFWEGPANGLSPQKGAPRRPVSRHRPPQIRTPRRTPSPSPLDWAWPAREPRSAYLDRLSPLAQVLPHASQVQD</sequence>
<evidence type="ECO:0000313" key="2">
    <source>
        <dbReference type="EMBL" id="CAI9177772.1"/>
    </source>
</evidence>
<reference evidence="2" key="1">
    <citation type="submission" date="2023-04" db="EMBL/GenBank/DDBJ databases">
        <authorList>
            <consortium name="ELIXIR-Norway"/>
        </authorList>
    </citation>
    <scope>NUCLEOTIDE SEQUENCE [LARGE SCALE GENOMIC DNA]</scope>
</reference>
<evidence type="ECO:0000256" key="1">
    <source>
        <dbReference type="SAM" id="MobiDB-lite"/>
    </source>
</evidence>
<evidence type="ECO:0000313" key="3">
    <source>
        <dbReference type="Proteomes" id="UP001176941"/>
    </source>
</evidence>
<dbReference type="Proteomes" id="UP001176941">
    <property type="component" value="Chromosome 7"/>
</dbReference>
<feature type="region of interest" description="Disordered" evidence="1">
    <location>
        <begin position="49"/>
        <end position="129"/>
    </location>
</feature>
<gene>
    <name evidence="2" type="ORF">MRATA1EN1_LOCUS26734</name>
</gene>
<name>A0ABN8ZUU1_RANTA</name>
<dbReference type="EMBL" id="OX459943">
    <property type="protein sequence ID" value="CAI9177772.1"/>
    <property type="molecule type" value="Genomic_DNA"/>
</dbReference>
<keyword evidence="3" id="KW-1185">Reference proteome</keyword>
<proteinExistence type="predicted"/>